<dbReference type="Gene3D" id="1.10.10.10">
    <property type="entry name" value="Winged helix-like DNA-binding domain superfamily/Winged helix DNA-binding domain"/>
    <property type="match status" value="1"/>
</dbReference>
<dbReference type="SUPFAM" id="SSF47789">
    <property type="entry name" value="C-terminal domain of RNA polymerase alpha subunit"/>
    <property type="match status" value="1"/>
</dbReference>
<protein>
    <submittedName>
        <fullName evidence="3">DNA-directed RNA polymerase subunit alpha</fullName>
        <ecNumber evidence="3">2.7.7.6</ecNumber>
    </submittedName>
</protein>
<dbReference type="GO" id="GO:0000428">
    <property type="term" value="C:DNA-directed RNA polymerase complex"/>
    <property type="evidence" value="ECO:0007669"/>
    <property type="project" value="UniProtKB-KW"/>
</dbReference>
<sequence length="1061" mass="121558">MDAKIKIAEAFSQGEYASFLEYCNVCNYIFLDELTSVDFVAFKAKYNADVSFVKQLKRNVYDFESGVIPLHQDGIPKPVALEAAATFSTDEKVDLLSDDNGTFNSIIEGKPHYEEENSDFTITNDKVKFTATVEKVMVGTLEPLLDSVHPVSKAYDRVPWVDSIHGLNLSARATNALIKGGIKTVLQLLELDREKLSQIRNLGAKSIDEILAKIVELERQHFSVSLVDDFDSAKGKIFLSPECRSIIETILLGENDDGARKNLSSEEQKIVKNVVNAIDCIGCEFSLEIYTNSSRVIPLIASLEEFSTAYEREKKLFEVYDLIPYYRRSYMLSNYIKAFTSTGAKTAHAVLKPFLQPQIKVSDLKKLFSEVCKEKNSEAAMSVLLQLLQTDFRQVLTTALGNMIPKYEKPFSILCRRCAGLSLESIAIEFGLTRERIRQIEKKAMTVLHANIAQTGIDPLMFICADRNGDTVLTIQEITDYIGDSSKTELFKYFLQKYNSSNSFVYDSDRKLFHLKNMVYNADRVEQFVSDLPQIIFCNKLATLLSSVSSQVGVPLEILQTEFKRKYSFSGQVWYRGRLTVSLMCEVILKTYYPAGIKLYDEDEENRFREKVKEVFGNVKFSNNIRAFCARLADVAVLCDRGMYIHPSYIQIPDGLVQKIDDYISGSERIAISFHELFERFKEELLLSSNVSNHYFLQGILHYRLKDKYYFTRDLISKEKDAKFGAELEVFIRERGEVHKNEILSEFPGISDIMLSMKVNGSKSIIGLDNGQYMHSDLLNLQEEDYTIREIIETEAKNLPVSSRKLLDLLWITHADFLTRNEVSTHSKLFGILQYMFEDEFSFSRPYIAKLGTTDEITNLTVIKQHLQDYDRLSVSELMGICTENHLQFLSIRGLIRQLNNDFLRINSEMLIRIDDSVLTDETLHEIENMILEGFSCKGYIVASRIDNYIFYPDIGVSWNAFLLRSIVEKYFSEEIRIVDMPTTDTFAMNTVFVDPTMDVDNYEDLLRSVLKSEHNRDPFLSIDDVLNWLQGEKLILGEPPKCLTDGRVVCRDEYREIIIK</sequence>
<name>A0ABZ3J2K6_SPOA4</name>
<evidence type="ECO:0000259" key="2">
    <source>
        <dbReference type="Pfam" id="PF04545"/>
    </source>
</evidence>
<dbReference type="EC" id="2.7.7.6" evidence="3"/>
<dbReference type="GO" id="GO:0003899">
    <property type="term" value="F:DNA-directed RNA polymerase activity"/>
    <property type="evidence" value="ECO:0007669"/>
    <property type="project" value="UniProtKB-EC"/>
</dbReference>
<dbReference type="EMBL" id="CP155571">
    <property type="protein sequence ID" value="XFO72131.1"/>
    <property type="molecule type" value="Genomic_DNA"/>
</dbReference>
<proteinExistence type="predicted"/>
<dbReference type="Gene3D" id="1.10.150.20">
    <property type="entry name" value="5' to 3' exonuclease, C-terminal subdomain"/>
    <property type="match status" value="1"/>
</dbReference>
<keyword evidence="3" id="KW-0548">Nucleotidyltransferase</keyword>
<evidence type="ECO:0000313" key="3">
    <source>
        <dbReference type="EMBL" id="XFO72131.1"/>
    </source>
</evidence>
<evidence type="ECO:0000313" key="4">
    <source>
        <dbReference type="Proteomes" id="UP000216052"/>
    </source>
</evidence>
<gene>
    <name evidence="3" type="primary">rpoA_2</name>
    <name evidence="3" type="ORF">SPACI_021770</name>
</gene>
<evidence type="ECO:0000259" key="1">
    <source>
        <dbReference type="Pfam" id="PF03118"/>
    </source>
</evidence>
<feature type="domain" description="RNA polymerase alpha subunit C-terminal" evidence="1">
    <location>
        <begin position="163"/>
        <end position="214"/>
    </location>
</feature>
<dbReference type="InterPro" id="IPR013324">
    <property type="entry name" value="RNA_pol_sigma_r3/r4-like"/>
</dbReference>
<keyword evidence="3" id="KW-0804">Transcription</keyword>
<dbReference type="SUPFAM" id="SSF88659">
    <property type="entry name" value="Sigma3 and sigma4 domains of RNA polymerase sigma factors"/>
    <property type="match status" value="1"/>
</dbReference>
<accession>A0ABZ3J2K6</accession>
<reference evidence="3" key="1">
    <citation type="submission" date="2024-05" db="EMBL/GenBank/DDBJ databases">
        <title>Isolation and characterization of Sporomusa carbonis sp. nov., a carboxydotrophic hydrogenogen in the genus of Sporomusa isolated from a charcoal burning pile.</title>
        <authorList>
            <person name="Boeer T."/>
            <person name="Rosenbaum F."/>
            <person name="Eysell L."/>
            <person name="Mueller V."/>
            <person name="Daniel R."/>
            <person name="Poehlein A."/>
        </authorList>
    </citation>
    <scope>NUCLEOTIDE SEQUENCE [LARGE SCALE GENOMIC DNA]</scope>
    <source>
        <strain evidence="3">DSM 3132</strain>
    </source>
</reference>
<dbReference type="InterPro" id="IPR011260">
    <property type="entry name" value="RNAP_asu_C"/>
</dbReference>
<keyword evidence="4" id="KW-1185">Reference proteome</keyword>
<dbReference type="RefSeq" id="WP_093795255.1">
    <property type="nucleotide sequence ID" value="NZ_CP155571.1"/>
</dbReference>
<dbReference type="Pfam" id="PF03118">
    <property type="entry name" value="RNA_pol_A_CTD"/>
    <property type="match status" value="1"/>
</dbReference>
<organism evidence="3 4">
    <name type="scientific">Sporomusa acidovorans (strain ATCC 49682 / DSM 3132 / Mol)</name>
    <dbReference type="NCBI Taxonomy" id="1123286"/>
    <lineage>
        <taxon>Bacteria</taxon>
        <taxon>Bacillati</taxon>
        <taxon>Bacillota</taxon>
        <taxon>Negativicutes</taxon>
        <taxon>Selenomonadales</taxon>
        <taxon>Sporomusaceae</taxon>
        <taxon>Sporomusa</taxon>
    </lineage>
</organism>
<dbReference type="Proteomes" id="UP000216052">
    <property type="component" value="Chromosome"/>
</dbReference>
<dbReference type="InterPro" id="IPR007630">
    <property type="entry name" value="RNA_pol_sigma70_r4"/>
</dbReference>
<dbReference type="InterPro" id="IPR036388">
    <property type="entry name" value="WH-like_DNA-bd_sf"/>
</dbReference>
<keyword evidence="3" id="KW-0808">Transferase</keyword>
<dbReference type="Pfam" id="PF04545">
    <property type="entry name" value="Sigma70_r4"/>
    <property type="match status" value="1"/>
</dbReference>
<keyword evidence="3" id="KW-0240">DNA-directed RNA polymerase</keyword>
<feature type="domain" description="RNA polymerase sigma-70 region 4" evidence="2">
    <location>
        <begin position="415"/>
        <end position="448"/>
    </location>
</feature>